<protein>
    <recommendedName>
        <fullName evidence="3">Clathrin/coatomer adaptor adaptin-like N-terminal domain-containing protein</fullName>
    </recommendedName>
</protein>
<dbReference type="EMBL" id="JASCSA010000020">
    <property type="protein sequence ID" value="MDI5885981.1"/>
    <property type="molecule type" value="Genomic_DNA"/>
</dbReference>
<dbReference type="Proteomes" id="UP001229025">
    <property type="component" value="Unassembled WGS sequence"/>
</dbReference>
<reference evidence="1 2" key="1">
    <citation type="submission" date="2023-04" db="EMBL/GenBank/DDBJ databases">
        <authorList>
            <person name="Otstavnykh N."/>
            <person name="Seitkalieva A."/>
            <person name="Bystritskaya E."/>
        </authorList>
    </citation>
    <scope>NUCLEOTIDE SEQUENCE [LARGE SCALE GENOMIC DNA]</scope>
    <source>
        <strain evidence="1 2">NRIC 0815</strain>
    </source>
</reference>
<organism evidence="1 2">
    <name type="scientific">Cobetia amphilecti</name>
    <dbReference type="NCBI Taxonomy" id="1055104"/>
    <lineage>
        <taxon>Bacteria</taxon>
        <taxon>Pseudomonadati</taxon>
        <taxon>Pseudomonadota</taxon>
        <taxon>Gammaproteobacteria</taxon>
        <taxon>Oceanospirillales</taxon>
        <taxon>Halomonadaceae</taxon>
        <taxon>Cobetia</taxon>
    </lineage>
</organism>
<dbReference type="InterPro" id="IPR011989">
    <property type="entry name" value="ARM-like"/>
</dbReference>
<reference evidence="2" key="2">
    <citation type="submission" date="2023-07" db="EMBL/GenBank/DDBJ databases">
        <title>Genome-based characterization of strain KMM 296 and proposal for reclassification of Cobetia litoralis and Cobetia pacifica, and emended description of the species Cobetia amphilecti and Cobetia marina.</title>
        <authorList>
            <person name="Balabanova L."/>
            <person name="Nedashkovskaya O."/>
        </authorList>
    </citation>
    <scope>NUCLEOTIDE SEQUENCE [LARGE SCALE GENOMIC DNA]</scope>
    <source>
        <strain evidence="2">NRIC 0815</strain>
    </source>
</reference>
<accession>A0ABT6UU74</accession>
<name>A0ABT6UU74_9GAMM</name>
<comment type="caution">
    <text evidence="1">The sequence shown here is derived from an EMBL/GenBank/DDBJ whole genome shotgun (WGS) entry which is preliminary data.</text>
</comment>
<sequence length="541" mass="61504">QRPATSSRLIRALVNKAGLRAVDKGSSRYRPYTILCIFESTLPYLDASIDDVLSCLVYLRQQANEGKLIDNSCGAFEHFCRAGIHRSKDSISFILSQDNIVEYAPFLSSSILAYGLDSVGEAIKSAEGLIHHDDFNVRNQAYSVLAKLEIDGPQVDLIWQILRRSITSEEKDSCCASLLEEILNFGSKYPSYWPQIEDLLSAFSKSHVPQVVYAISKILAFQKIDFPERILHYLIMQLTNVNPEHRNTLNNIDHLLVGLVDRGNSKFTVELLESILNLGVGINSLRHFASVLLGKKPELLSYIVTRWFLDGEPKLCQSAFELLDDTDYRNISLKSDLSLLDNNSKKIFVSHKAVGWLFMRPTIAASFIFSIYGSASKDVREELEKILYDPLLLSYPGALKDYMESCIDSDFQKQLCECLLEKLQEYHSDIDQVIGLNELAVSNKNVDLYRKESNKKIQEAYEKASKGSFVDLFATKKQLLYGNSSIFYVHQENGEQVRHESQMQSFSHSTEIPRLYILDPVSLDYVLRIYRYEGMNNEADS</sequence>
<dbReference type="InterPro" id="IPR016024">
    <property type="entry name" value="ARM-type_fold"/>
</dbReference>
<gene>
    <name evidence="1" type="ORF">QLT01_16685</name>
</gene>
<evidence type="ECO:0000313" key="2">
    <source>
        <dbReference type="Proteomes" id="UP001229025"/>
    </source>
</evidence>
<keyword evidence="2" id="KW-1185">Reference proteome</keyword>
<evidence type="ECO:0000313" key="1">
    <source>
        <dbReference type="EMBL" id="MDI5885981.1"/>
    </source>
</evidence>
<dbReference type="RefSeq" id="WP_284727532.1">
    <property type="nucleotide sequence ID" value="NZ_JASCSA010000020.1"/>
</dbReference>
<feature type="non-terminal residue" evidence="1">
    <location>
        <position position="1"/>
    </location>
</feature>
<evidence type="ECO:0008006" key="3">
    <source>
        <dbReference type="Google" id="ProtNLM"/>
    </source>
</evidence>
<dbReference type="Gene3D" id="1.25.10.10">
    <property type="entry name" value="Leucine-rich Repeat Variant"/>
    <property type="match status" value="1"/>
</dbReference>
<proteinExistence type="predicted"/>
<dbReference type="SUPFAM" id="SSF48371">
    <property type="entry name" value="ARM repeat"/>
    <property type="match status" value="1"/>
</dbReference>